<evidence type="ECO:0000259" key="1">
    <source>
        <dbReference type="Pfam" id="PF18029"/>
    </source>
</evidence>
<comment type="caution">
    <text evidence="2">The sequence shown here is derived from an EMBL/GenBank/DDBJ whole genome shotgun (WGS) entry which is preliminary data.</text>
</comment>
<dbReference type="Pfam" id="PF18029">
    <property type="entry name" value="Glyoxalase_6"/>
    <property type="match status" value="1"/>
</dbReference>
<dbReference type="InterPro" id="IPR041581">
    <property type="entry name" value="Glyoxalase_6"/>
</dbReference>
<evidence type="ECO:0000313" key="2">
    <source>
        <dbReference type="EMBL" id="GIJ63548.1"/>
    </source>
</evidence>
<dbReference type="EMBL" id="BOPG01000098">
    <property type="protein sequence ID" value="GIJ63548.1"/>
    <property type="molecule type" value="Genomic_DNA"/>
</dbReference>
<proteinExistence type="predicted"/>
<dbReference type="Gene3D" id="3.10.180.10">
    <property type="entry name" value="2,3-Dihydroxybiphenyl 1,2-Dioxygenase, domain 1"/>
    <property type="match status" value="1"/>
</dbReference>
<dbReference type="InterPro" id="IPR029068">
    <property type="entry name" value="Glyas_Bleomycin-R_OHBP_Dase"/>
</dbReference>
<gene>
    <name evidence="2" type="ORF">Vau01_110640</name>
</gene>
<reference evidence="2" key="1">
    <citation type="submission" date="2021-01" db="EMBL/GenBank/DDBJ databases">
        <title>Whole genome shotgun sequence of Virgisporangium aurantiacum NBRC 16421.</title>
        <authorList>
            <person name="Komaki H."/>
            <person name="Tamura T."/>
        </authorList>
    </citation>
    <scope>NUCLEOTIDE SEQUENCE</scope>
    <source>
        <strain evidence="2">NBRC 16421</strain>
    </source>
</reference>
<protein>
    <recommendedName>
        <fullName evidence="1">Glyoxalase-like domain-containing protein</fullName>
    </recommendedName>
</protein>
<evidence type="ECO:0000313" key="3">
    <source>
        <dbReference type="Proteomes" id="UP000612585"/>
    </source>
</evidence>
<dbReference type="Proteomes" id="UP000612585">
    <property type="component" value="Unassembled WGS sequence"/>
</dbReference>
<keyword evidence="3" id="KW-1185">Reference proteome</keyword>
<organism evidence="2 3">
    <name type="scientific">Virgisporangium aurantiacum</name>
    <dbReference type="NCBI Taxonomy" id="175570"/>
    <lineage>
        <taxon>Bacteria</taxon>
        <taxon>Bacillati</taxon>
        <taxon>Actinomycetota</taxon>
        <taxon>Actinomycetes</taxon>
        <taxon>Micromonosporales</taxon>
        <taxon>Micromonosporaceae</taxon>
        <taxon>Virgisporangium</taxon>
    </lineage>
</organism>
<feature type="domain" description="Glyoxalase-like" evidence="1">
    <location>
        <begin position="19"/>
        <end position="89"/>
    </location>
</feature>
<dbReference type="AlphaFoldDB" id="A0A8J3ZL92"/>
<name>A0A8J3ZL92_9ACTN</name>
<accession>A0A8J3ZL92</accession>
<dbReference type="RefSeq" id="WP_204010321.1">
    <property type="nucleotide sequence ID" value="NZ_BOPG01000098.1"/>
</dbReference>
<sequence>MNPIITQQAIGPAHTPCDEFGTAHASIGSRTFHRQQVSEPKVGKNRMHVDLRLRDRSYLDELFRLCATPISEYDGGRVLADPEGSEFCVAEPD</sequence>